<dbReference type="GO" id="GO:0046872">
    <property type="term" value="F:metal ion binding"/>
    <property type="evidence" value="ECO:0007669"/>
    <property type="project" value="UniProtKB-KW"/>
</dbReference>
<dbReference type="SUPFAM" id="SSF56529">
    <property type="entry name" value="FAH"/>
    <property type="match status" value="1"/>
</dbReference>
<dbReference type="Gene3D" id="3.90.850.10">
    <property type="entry name" value="Fumarylacetoacetase-like, C-terminal domain"/>
    <property type="match status" value="1"/>
</dbReference>
<dbReference type="STRING" id="1548547.BA177_04215"/>
<keyword evidence="4" id="KW-0413">Isomerase</keyword>
<dbReference type="InterPro" id="IPR036663">
    <property type="entry name" value="Fumarylacetoacetase_C_sf"/>
</dbReference>
<keyword evidence="2" id="KW-0479">Metal-binding</keyword>
<reference evidence="4 5" key="1">
    <citation type="submission" date="2016-06" db="EMBL/GenBank/DDBJ databases">
        <title>Complete genome sequence of a deep-branching marine Gamma Proteobacterium Woeseia oceani type strain XK5.</title>
        <authorList>
            <person name="Mu D."/>
            <person name="Du Z."/>
        </authorList>
    </citation>
    <scope>NUCLEOTIDE SEQUENCE [LARGE SCALE GENOMIC DNA]</scope>
    <source>
        <strain evidence="4 5">XK5</strain>
    </source>
</reference>
<accession>A0A193LDD6</accession>
<protein>
    <submittedName>
        <fullName evidence="4">5-carboxymethyl-2-hydroxymuconate isomerase</fullName>
    </submittedName>
</protein>
<dbReference type="GO" id="GO:0016853">
    <property type="term" value="F:isomerase activity"/>
    <property type="evidence" value="ECO:0007669"/>
    <property type="project" value="UniProtKB-KW"/>
</dbReference>
<dbReference type="RefSeq" id="WP_068613297.1">
    <property type="nucleotide sequence ID" value="NZ_CP016268.1"/>
</dbReference>
<comment type="similarity">
    <text evidence="1">Belongs to the FAH family.</text>
</comment>
<dbReference type="Pfam" id="PF01557">
    <property type="entry name" value="FAA_hydrolase"/>
    <property type="match status" value="1"/>
</dbReference>
<sequence>MRLVSYESNGSAAYGAVIEGGIVNLSRQMGSEYPGLASILETQLDRARDIVASASPDVSLDDITFLPVIPRPSKILLAAVNYADHMKEANRDHTENPVLFIRLADSQTGHRQAIIRPRVSERLDYEGELALVIGKPGRHILQDDAMLHVAGYSCYNDASVRDWQRHTSQFTAGKNFASTGAFGPWLVTSDEIKDPFNLDLMTRINGKELQRSNTSLLIHSMQKLISYISDFTPLFPGDVIVTGTCGGVGFLREPPIFLKPGDTVEVEVSEVGTLVNSVADEA</sequence>
<keyword evidence="5" id="KW-1185">Reference proteome</keyword>
<dbReference type="GO" id="GO:0044281">
    <property type="term" value="P:small molecule metabolic process"/>
    <property type="evidence" value="ECO:0007669"/>
    <property type="project" value="UniProtKB-ARBA"/>
</dbReference>
<evidence type="ECO:0000259" key="3">
    <source>
        <dbReference type="Pfam" id="PF01557"/>
    </source>
</evidence>
<dbReference type="Proteomes" id="UP000092695">
    <property type="component" value="Chromosome"/>
</dbReference>
<dbReference type="PANTHER" id="PTHR42796:SF4">
    <property type="entry name" value="FUMARYLACETOACETATE HYDROLASE DOMAIN-CONTAINING PROTEIN 2A"/>
    <property type="match status" value="1"/>
</dbReference>
<proteinExistence type="inferred from homology"/>
<dbReference type="PANTHER" id="PTHR42796">
    <property type="entry name" value="FUMARYLACETOACETATE HYDROLASE DOMAIN-CONTAINING PROTEIN 2A-RELATED"/>
    <property type="match status" value="1"/>
</dbReference>
<feature type="domain" description="Fumarylacetoacetase-like C-terminal" evidence="3">
    <location>
        <begin position="75"/>
        <end position="278"/>
    </location>
</feature>
<dbReference type="AlphaFoldDB" id="A0A193LDD6"/>
<name>A0A193LDD6_9GAMM</name>
<dbReference type="InterPro" id="IPR011234">
    <property type="entry name" value="Fumarylacetoacetase-like_C"/>
</dbReference>
<dbReference type="InterPro" id="IPR051121">
    <property type="entry name" value="FAH"/>
</dbReference>
<evidence type="ECO:0000256" key="1">
    <source>
        <dbReference type="ARBA" id="ARBA00010211"/>
    </source>
</evidence>
<evidence type="ECO:0000313" key="4">
    <source>
        <dbReference type="EMBL" id="ANO50522.1"/>
    </source>
</evidence>
<organism evidence="4 5">
    <name type="scientific">Woeseia oceani</name>
    <dbReference type="NCBI Taxonomy" id="1548547"/>
    <lineage>
        <taxon>Bacteria</taxon>
        <taxon>Pseudomonadati</taxon>
        <taxon>Pseudomonadota</taxon>
        <taxon>Gammaproteobacteria</taxon>
        <taxon>Woeseiales</taxon>
        <taxon>Woeseiaceae</taxon>
        <taxon>Woeseia</taxon>
    </lineage>
</organism>
<dbReference type="KEGG" id="woc:BA177_04215"/>
<evidence type="ECO:0000313" key="5">
    <source>
        <dbReference type="Proteomes" id="UP000092695"/>
    </source>
</evidence>
<evidence type="ECO:0000256" key="2">
    <source>
        <dbReference type="ARBA" id="ARBA00022723"/>
    </source>
</evidence>
<dbReference type="OrthoDB" id="9805307at2"/>
<dbReference type="FunFam" id="3.90.850.10:FF:000008">
    <property type="entry name" value="FAA hydrolase family protein"/>
    <property type="match status" value="1"/>
</dbReference>
<dbReference type="EMBL" id="CP016268">
    <property type="protein sequence ID" value="ANO50522.1"/>
    <property type="molecule type" value="Genomic_DNA"/>
</dbReference>
<gene>
    <name evidence="4" type="ORF">BA177_04215</name>
</gene>